<dbReference type="SUPFAM" id="SSF53335">
    <property type="entry name" value="S-adenosyl-L-methionine-dependent methyltransferases"/>
    <property type="match status" value="1"/>
</dbReference>
<dbReference type="PANTHER" id="PTHR47806">
    <property type="entry name" value="50S RIBOSOMAL PROTEIN L3 GLUTAMINE METHYLTRANSFERASE"/>
    <property type="match status" value="1"/>
</dbReference>
<evidence type="ECO:0000256" key="4">
    <source>
        <dbReference type="HAMAP-Rule" id="MF_02125"/>
    </source>
</evidence>
<protein>
    <recommendedName>
        <fullName evidence="4">Ribosomal protein uL3 glutamine methyltransferase</fullName>
        <shortName evidence="4">uL3 MTase</shortName>
        <ecNumber evidence="4">2.1.1.298</ecNumber>
    </recommendedName>
    <alternativeName>
        <fullName evidence="4">N5-glutamine methyltransferase PrmB</fullName>
    </alternativeName>
</protein>
<name>A0A1T2L6X1_9GAMM</name>
<keyword evidence="2 4" id="KW-0808">Transferase</keyword>
<dbReference type="FunFam" id="3.40.50.150:FF:000042">
    <property type="entry name" value="50S ribosomal protein L3 glutamine methyltransferase"/>
    <property type="match status" value="1"/>
</dbReference>
<dbReference type="EMBL" id="MPRL01000017">
    <property type="protein sequence ID" value="OOZ40802.1"/>
    <property type="molecule type" value="Genomic_DNA"/>
</dbReference>
<keyword evidence="3 4" id="KW-0949">S-adenosyl-L-methionine</keyword>
<dbReference type="HAMAP" id="MF_02125">
    <property type="entry name" value="L3_methyltr_PrmB"/>
    <property type="match status" value="1"/>
</dbReference>
<gene>
    <name evidence="4" type="primary">prmB</name>
    <name evidence="6" type="ORF">BOW53_06180</name>
</gene>
<dbReference type="EC" id="2.1.1.298" evidence="4"/>
<dbReference type="GO" id="GO:0003676">
    <property type="term" value="F:nucleic acid binding"/>
    <property type="evidence" value="ECO:0007669"/>
    <property type="project" value="InterPro"/>
</dbReference>
<dbReference type="GO" id="GO:0032259">
    <property type="term" value="P:methylation"/>
    <property type="evidence" value="ECO:0007669"/>
    <property type="project" value="UniProtKB-KW"/>
</dbReference>
<comment type="catalytic activity">
    <reaction evidence="4">
        <text>L-glutaminyl-[ribosomal protein uL3] + S-adenosyl-L-methionine = N(5)-methyl-L-glutaminyl-[ribosomal protein uL3] + S-adenosyl-L-homocysteine + H(+)</text>
        <dbReference type="Rhea" id="RHEA:45020"/>
        <dbReference type="Rhea" id="RHEA-COMP:11063"/>
        <dbReference type="Rhea" id="RHEA-COMP:11064"/>
        <dbReference type="ChEBI" id="CHEBI:15378"/>
        <dbReference type="ChEBI" id="CHEBI:30011"/>
        <dbReference type="ChEBI" id="CHEBI:57856"/>
        <dbReference type="ChEBI" id="CHEBI:59789"/>
        <dbReference type="ChEBI" id="CHEBI:61891"/>
        <dbReference type="EC" id="2.1.1.298"/>
    </reaction>
</comment>
<evidence type="ECO:0000256" key="1">
    <source>
        <dbReference type="ARBA" id="ARBA00022603"/>
    </source>
</evidence>
<keyword evidence="6" id="KW-0689">Ribosomal protein</keyword>
<dbReference type="GO" id="GO:0036009">
    <property type="term" value="F:protein-glutamine N-methyltransferase activity"/>
    <property type="evidence" value="ECO:0007669"/>
    <property type="project" value="UniProtKB-UniRule"/>
</dbReference>
<reference evidence="6 7" key="1">
    <citation type="submission" date="2016-11" db="EMBL/GenBank/DDBJ databases">
        <title>Mixed transmission modes and dynamic genome evolution in an obligate animal-bacterial symbiosis.</title>
        <authorList>
            <person name="Russell S.L."/>
            <person name="Corbett-Detig R.B."/>
            <person name="Cavanaugh C.M."/>
        </authorList>
    </citation>
    <scope>NUCLEOTIDE SEQUENCE [LARGE SCALE GENOMIC DNA]</scope>
    <source>
        <strain evidence="6">Sveles-Q1</strain>
    </source>
</reference>
<dbReference type="GO" id="GO:0005840">
    <property type="term" value="C:ribosome"/>
    <property type="evidence" value="ECO:0007669"/>
    <property type="project" value="UniProtKB-KW"/>
</dbReference>
<evidence type="ECO:0000313" key="6">
    <source>
        <dbReference type="EMBL" id="OOZ40802.1"/>
    </source>
</evidence>
<evidence type="ECO:0000313" key="7">
    <source>
        <dbReference type="Proteomes" id="UP000191110"/>
    </source>
</evidence>
<organism evidence="6 7">
    <name type="scientific">Solemya pervernicosa gill symbiont</name>
    <dbReference type="NCBI Taxonomy" id="642797"/>
    <lineage>
        <taxon>Bacteria</taxon>
        <taxon>Pseudomonadati</taxon>
        <taxon>Pseudomonadota</taxon>
        <taxon>Gammaproteobacteria</taxon>
        <taxon>sulfur-oxidizing symbionts</taxon>
    </lineage>
</organism>
<dbReference type="InterPro" id="IPR004556">
    <property type="entry name" value="HemK-like"/>
</dbReference>
<dbReference type="Proteomes" id="UP000191110">
    <property type="component" value="Unassembled WGS sequence"/>
</dbReference>
<comment type="caution">
    <text evidence="6">The sequence shown here is derived from an EMBL/GenBank/DDBJ whole genome shotgun (WGS) entry which is preliminary data.</text>
</comment>
<comment type="function">
    <text evidence="4">Methylates ribosomal protein uL3 on a specific glutamine residue.</text>
</comment>
<keyword evidence="6" id="KW-0687">Ribonucleoprotein</keyword>
<dbReference type="GO" id="GO:0005829">
    <property type="term" value="C:cytosol"/>
    <property type="evidence" value="ECO:0007669"/>
    <property type="project" value="TreeGrafter"/>
</dbReference>
<evidence type="ECO:0000259" key="5">
    <source>
        <dbReference type="Pfam" id="PF05175"/>
    </source>
</evidence>
<sequence length="305" mass="34648">MNETEQTIQDLHTISDFIRWGMSRFLEAKLYFGHGTDNALDEAAYLVLHALHLPPKIPEQYMDARLTMSERRAVMELLLRRVIEHRPAPYLTNEAWFLNMPFYVDERVLVPRSPIAELIENHFEPWIEYEQVGRVLDMCTGSGCIAIGCGYAFPEAQVDAVDISIDAVEVAKVNVQKHKQGEQVHPIQSDLFEALGDQSYDIIVSNPPYVDAEDMAALPQEYRHEPELGLAAGDDGLDVVARMLREARRHLNPGGILIVEVGNSEHALAERYPQVPFMWLDFERGGHGIFLLTAEQLDEHQADFE</sequence>
<comment type="similarity">
    <text evidence="4">Belongs to the protein N5-glutamine methyltransferase family. PrmB subfamily.</text>
</comment>
<dbReference type="OrthoDB" id="9800643at2"/>
<dbReference type="NCBIfam" id="TIGR03533">
    <property type="entry name" value="L3_gln_methyl"/>
    <property type="match status" value="1"/>
</dbReference>
<dbReference type="InterPro" id="IPR007848">
    <property type="entry name" value="Small_mtfrase_dom"/>
</dbReference>
<dbReference type="CDD" id="cd02440">
    <property type="entry name" value="AdoMet_MTases"/>
    <property type="match status" value="1"/>
</dbReference>
<feature type="domain" description="Methyltransferase small" evidence="5">
    <location>
        <begin position="130"/>
        <end position="214"/>
    </location>
</feature>
<dbReference type="PROSITE" id="PS00092">
    <property type="entry name" value="N6_MTASE"/>
    <property type="match status" value="1"/>
</dbReference>
<proteinExistence type="inferred from homology"/>
<evidence type="ECO:0000256" key="3">
    <source>
        <dbReference type="ARBA" id="ARBA00022691"/>
    </source>
</evidence>
<accession>A0A1T2L6X1</accession>
<dbReference type="NCBIfam" id="TIGR00536">
    <property type="entry name" value="hemK_fam"/>
    <property type="match status" value="1"/>
</dbReference>
<dbReference type="InterPro" id="IPR002052">
    <property type="entry name" value="DNA_methylase_N6_adenine_CS"/>
</dbReference>
<dbReference type="PANTHER" id="PTHR47806:SF1">
    <property type="entry name" value="RIBOSOMAL PROTEIN UL3 GLUTAMINE METHYLTRANSFERASE"/>
    <property type="match status" value="1"/>
</dbReference>
<dbReference type="InterPro" id="IPR029063">
    <property type="entry name" value="SAM-dependent_MTases_sf"/>
</dbReference>
<dbReference type="RefSeq" id="WP_078483218.1">
    <property type="nucleotide sequence ID" value="NZ_MPRL01000017.1"/>
</dbReference>
<dbReference type="Gene3D" id="3.40.50.150">
    <property type="entry name" value="Vaccinia Virus protein VP39"/>
    <property type="match status" value="1"/>
</dbReference>
<dbReference type="Pfam" id="PF05175">
    <property type="entry name" value="MTS"/>
    <property type="match status" value="1"/>
</dbReference>
<evidence type="ECO:0000256" key="2">
    <source>
        <dbReference type="ARBA" id="ARBA00022679"/>
    </source>
</evidence>
<dbReference type="PIRSF" id="PIRSF037167">
    <property type="entry name" value="Mtase_YfcB_prd"/>
    <property type="match status" value="1"/>
</dbReference>
<keyword evidence="1 4" id="KW-0489">Methyltransferase</keyword>
<dbReference type="Gene3D" id="1.10.8.10">
    <property type="entry name" value="DNA helicase RuvA subunit, C-terminal domain"/>
    <property type="match status" value="1"/>
</dbReference>
<keyword evidence="7" id="KW-1185">Reference proteome</keyword>
<dbReference type="AlphaFoldDB" id="A0A1T2L6X1"/>
<dbReference type="InterPro" id="IPR017127">
    <property type="entry name" value="Ribosome_uL3_MTase"/>
</dbReference>